<feature type="domain" description="Histidine kinase/HSP90-like ATPase" evidence="2">
    <location>
        <begin position="30"/>
        <end position="132"/>
    </location>
</feature>
<keyword evidence="1" id="KW-0723">Serine/threonine-protein kinase</keyword>
<keyword evidence="1" id="KW-0418">Kinase</keyword>
<accession>A0A8J3FTZ4</accession>
<evidence type="ECO:0000313" key="3">
    <source>
        <dbReference type="EMBL" id="GGM45774.1"/>
    </source>
</evidence>
<dbReference type="InterPro" id="IPR003594">
    <property type="entry name" value="HATPase_dom"/>
</dbReference>
<evidence type="ECO:0000259" key="2">
    <source>
        <dbReference type="Pfam" id="PF13581"/>
    </source>
</evidence>
<name>A0A8J3FTZ4_9PSEU</name>
<dbReference type="CDD" id="cd16936">
    <property type="entry name" value="HATPase_RsbW-like"/>
    <property type="match status" value="1"/>
</dbReference>
<protein>
    <submittedName>
        <fullName evidence="3">ATPase</fullName>
    </submittedName>
</protein>
<evidence type="ECO:0000256" key="1">
    <source>
        <dbReference type="ARBA" id="ARBA00022527"/>
    </source>
</evidence>
<dbReference type="InterPro" id="IPR036890">
    <property type="entry name" value="HATPase_C_sf"/>
</dbReference>
<dbReference type="EMBL" id="BMMK01000005">
    <property type="protein sequence ID" value="GGM45774.1"/>
    <property type="molecule type" value="Genomic_DNA"/>
</dbReference>
<dbReference type="Proteomes" id="UP000637578">
    <property type="component" value="Unassembled WGS sequence"/>
</dbReference>
<reference evidence="3" key="1">
    <citation type="journal article" date="2014" name="Int. J. Syst. Evol. Microbiol.">
        <title>Complete genome sequence of Corynebacterium casei LMG S-19264T (=DSM 44701T), isolated from a smear-ripened cheese.</title>
        <authorList>
            <consortium name="US DOE Joint Genome Institute (JGI-PGF)"/>
            <person name="Walter F."/>
            <person name="Albersmeier A."/>
            <person name="Kalinowski J."/>
            <person name="Ruckert C."/>
        </authorList>
    </citation>
    <scope>NUCLEOTIDE SEQUENCE</scope>
    <source>
        <strain evidence="3">CGMCC 4.5737</strain>
    </source>
</reference>
<reference evidence="3" key="2">
    <citation type="submission" date="2020-09" db="EMBL/GenBank/DDBJ databases">
        <authorList>
            <person name="Sun Q."/>
            <person name="Zhou Y."/>
        </authorList>
    </citation>
    <scope>NUCLEOTIDE SEQUENCE</scope>
    <source>
        <strain evidence="3">CGMCC 4.5737</strain>
    </source>
</reference>
<dbReference type="PANTHER" id="PTHR35526:SF3">
    <property type="entry name" value="ANTI-SIGMA-F FACTOR RSBW"/>
    <property type="match status" value="1"/>
</dbReference>
<evidence type="ECO:0000313" key="4">
    <source>
        <dbReference type="Proteomes" id="UP000637578"/>
    </source>
</evidence>
<comment type="caution">
    <text evidence="3">The sequence shown here is derived from an EMBL/GenBank/DDBJ whole genome shotgun (WGS) entry which is preliminary data.</text>
</comment>
<gene>
    <name evidence="3" type="ORF">GCM10012275_15980</name>
</gene>
<dbReference type="PANTHER" id="PTHR35526">
    <property type="entry name" value="ANTI-SIGMA-F FACTOR RSBW-RELATED"/>
    <property type="match status" value="1"/>
</dbReference>
<dbReference type="AlphaFoldDB" id="A0A8J3FTZ4"/>
<dbReference type="Pfam" id="PF13581">
    <property type="entry name" value="HATPase_c_2"/>
    <property type="match status" value="1"/>
</dbReference>
<sequence>MTDTGASGDVRNGARALRLALDGTGPPLYRVRQWLREQLPPTSAEVRDDAQLVATELVSNAYAHTVRARELRLVVDDRVGRLRIEVADRSSAQPVLRDPDPRSTGGRGLIIVDHLSSRWGVTSTPEGKTVWAELTLESSSR</sequence>
<dbReference type="Gene3D" id="3.30.565.10">
    <property type="entry name" value="Histidine kinase-like ATPase, C-terminal domain"/>
    <property type="match status" value="1"/>
</dbReference>
<dbReference type="GO" id="GO:0004674">
    <property type="term" value="F:protein serine/threonine kinase activity"/>
    <property type="evidence" value="ECO:0007669"/>
    <property type="project" value="UniProtKB-KW"/>
</dbReference>
<organism evidence="3 4">
    <name type="scientific">Longimycelium tulufanense</name>
    <dbReference type="NCBI Taxonomy" id="907463"/>
    <lineage>
        <taxon>Bacteria</taxon>
        <taxon>Bacillati</taxon>
        <taxon>Actinomycetota</taxon>
        <taxon>Actinomycetes</taxon>
        <taxon>Pseudonocardiales</taxon>
        <taxon>Pseudonocardiaceae</taxon>
        <taxon>Longimycelium</taxon>
    </lineage>
</organism>
<proteinExistence type="predicted"/>
<dbReference type="SUPFAM" id="SSF55874">
    <property type="entry name" value="ATPase domain of HSP90 chaperone/DNA topoisomerase II/histidine kinase"/>
    <property type="match status" value="1"/>
</dbReference>
<keyword evidence="1" id="KW-0808">Transferase</keyword>
<keyword evidence="4" id="KW-1185">Reference proteome</keyword>
<dbReference type="RefSeq" id="WP_189055471.1">
    <property type="nucleotide sequence ID" value="NZ_BMMK01000005.1"/>
</dbReference>
<dbReference type="InterPro" id="IPR050267">
    <property type="entry name" value="Anti-sigma-factor_SerPK"/>
</dbReference>